<comment type="caution">
    <text evidence="2">The sequence shown here is derived from an EMBL/GenBank/DDBJ whole genome shotgun (WGS) entry which is preliminary data.</text>
</comment>
<name>A0A1F6CYQ0_9BACT</name>
<sequence length="162" mass="17563">MQRHALDNLNLIPYVIDFSSEPPYDVNRHGSGVCLLSESPMKWRICMKRLIIGTLAIVGIGIAAFSAQPTAVEAKTQAECRREVAAAHPKGSLSKSSGQRKQLIRACTQSGAVGQGQGPRTTGQRRDPGQSCYRLAYSACVPCCQKGPPRRSLSVCQKYCRG</sequence>
<reference evidence="2 3" key="1">
    <citation type="journal article" date="2016" name="Nat. Commun.">
        <title>Thousands of microbial genomes shed light on interconnected biogeochemical processes in an aquifer system.</title>
        <authorList>
            <person name="Anantharaman K."/>
            <person name="Brown C.T."/>
            <person name="Hug L.A."/>
            <person name="Sharon I."/>
            <person name="Castelle C.J."/>
            <person name="Probst A.J."/>
            <person name="Thomas B.C."/>
            <person name="Singh A."/>
            <person name="Wilkins M.J."/>
            <person name="Karaoz U."/>
            <person name="Brodie E.L."/>
            <person name="Williams K.H."/>
            <person name="Hubbard S.S."/>
            <person name="Banfield J.F."/>
        </authorList>
    </citation>
    <scope>NUCLEOTIDE SEQUENCE [LARGE SCALE GENOMIC DNA]</scope>
</reference>
<evidence type="ECO:0000313" key="3">
    <source>
        <dbReference type="Proteomes" id="UP000176863"/>
    </source>
</evidence>
<feature type="transmembrane region" description="Helical" evidence="1">
    <location>
        <begin position="50"/>
        <end position="67"/>
    </location>
</feature>
<gene>
    <name evidence="2" type="ORF">A2851_00800</name>
</gene>
<dbReference type="EMBL" id="MFKT01000001">
    <property type="protein sequence ID" value="OGG54190.1"/>
    <property type="molecule type" value="Genomic_DNA"/>
</dbReference>
<dbReference type="Proteomes" id="UP000176863">
    <property type="component" value="Unassembled WGS sequence"/>
</dbReference>
<keyword evidence="1" id="KW-0472">Membrane</keyword>
<proteinExistence type="predicted"/>
<protein>
    <submittedName>
        <fullName evidence="2">Uncharacterized protein</fullName>
    </submittedName>
</protein>
<evidence type="ECO:0000313" key="2">
    <source>
        <dbReference type="EMBL" id="OGG54190.1"/>
    </source>
</evidence>
<keyword evidence="1" id="KW-1133">Transmembrane helix</keyword>
<dbReference type="AlphaFoldDB" id="A0A1F6CYQ0"/>
<accession>A0A1F6CYQ0</accession>
<evidence type="ECO:0000256" key="1">
    <source>
        <dbReference type="SAM" id="Phobius"/>
    </source>
</evidence>
<keyword evidence="1" id="KW-0812">Transmembrane</keyword>
<dbReference type="STRING" id="1798480.A2851_00800"/>
<organism evidence="2 3">
    <name type="scientific">Candidatus Kaiserbacteria bacterium RIFCSPHIGHO2_01_FULL_53_29</name>
    <dbReference type="NCBI Taxonomy" id="1798480"/>
    <lineage>
        <taxon>Bacteria</taxon>
        <taxon>Candidatus Kaiseribacteriota</taxon>
    </lineage>
</organism>